<evidence type="ECO:0000313" key="2">
    <source>
        <dbReference type="EMBL" id="MCP2356890.1"/>
    </source>
</evidence>
<reference evidence="2" key="1">
    <citation type="submission" date="2022-06" db="EMBL/GenBank/DDBJ databases">
        <title>Sequencing the genomes of 1000 actinobacteria strains.</title>
        <authorList>
            <person name="Klenk H.-P."/>
        </authorList>
    </citation>
    <scope>NUCLEOTIDE SEQUENCE</scope>
    <source>
        <strain evidence="2">DSM 46694</strain>
    </source>
</reference>
<evidence type="ECO:0000259" key="1">
    <source>
        <dbReference type="PROSITE" id="PS51352"/>
    </source>
</evidence>
<dbReference type="RefSeq" id="WP_253744052.1">
    <property type="nucleotide sequence ID" value="NZ_BAABKA010000063.1"/>
</dbReference>
<dbReference type="SUPFAM" id="SSF52833">
    <property type="entry name" value="Thioredoxin-like"/>
    <property type="match status" value="1"/>
</dbReference>
<dbReference type="InterPro" id="IPR000866">
    <property type="entry name" value="AhpC/TSA"/>
</dbReference>
<feature type="domain" description="Thioredoxin" evidence="1">
    <location>
        <begin position="48"/>
        <end position="174"/>
    </location>
</feature>
<evidence type="ECO:0000313" key="3">
    <source>
        <dbReference type="Proteomes" id="UP001139648"/>
    </source>
</evidence>
<name>A0A9X2K2B4_9ACTN</name>
<dbReference type="Gene3D" id="3.40.30.10">
    <property type="entry name" value="Glutaredoxin"/>
    <property type="match status" value="1"/>
</dbReference>
<dbReference type="GO" id="GO:0016853">
    <property type="term" value="F:isomerase activity"/>
    <property type="evidence" value="ECO:0007669"/>
    <property type="project" value="UniProtKB-KW"/>
</dbReference>
<dbReference type="InterPro" id="IPR017937">
    <property type="entry name" value="Thioredoxin_CS"/>
</dbReference>
<dbReference type="GO" id="GO:0016209">
    <property type="term" value="F:antioxidant activity"/>
    <property type="evidence" value="ECO:0007669"/>
    <property type="project" value="InterPro"/>
</dbReference>
<dbReference type="PROSITE" id="PS00194">
    <property type="entry name" value="THIOREDOXIN_1"/>
    <property type="match status" value="1"/>
</dbReference>
<dbReference type="PROSITE" id="PS51352">
    <property type="entry name" value="THIOREDOXIN_2"/>
    <property type="match status" value="1"/>
</dbReference>
<dbReference type="Proteomes" id="UP001139648">
    <property type="component" value="Unassembled WGS sequence"/>
</dbReference>
<protein>
    <submittedName>
        <fullName evidence="2">Thiol-disulfide isomerase/thioredoxin</fullName>
    </submittedName>
</protein>
<sequence>MPYLVAAVVLVGLLCMVNLLLTVGVIRRLRHQAAQPAAHADPMRGEGLVRGDRLPDFAATTTGGEPISAELLGGPALVGFFSVGCEPCEKLLPRFVEHARRTHDAVLAVVAAEPGEPSEAYVDQLAQVARVVHETPGGPVQSAFKVSGYPTVLRIGADGTVVSSDHVMPVAAGT</sequence>
<comment type="caution">
    <text evidence="2">The sequence shown here is derived from an EMBL/GenBank/DDBJ whole genome shotgun (WGS) entry which is preliminary data.</text>
</comment>
<dbReference type="GO" id="GO:0016491">
    <property type="term" value="F:oxidoreductase activity"/>
    <property type="evidence" value="ECO:0007669"/>
    <property type="project" value="InterPro"/>
</dbReference>
<dbReference type="InterPro" id="IPR036249">
    <property type="entry name" value="Thioredoxin-like_sf"/>
</dbReference>
<dbReference type="Pfam" id="PF00578">
    <property type="entry name" value="AhpC-TSA"/>
    <property type="match status" value="1"/>
</dbReference>
<organism evidence="2 3">
    <name type="scientific">Nonomuraea thailandensis</name>
    <dbReference type="NCBI Taxonomy" id="1188745"/>
    <lineage>
        <taxon>Bacteria</taxon>
        <taxon>Bacillati</taxon>
        <taxon>Actinomycetota</taxon>
        <taxon>Actinomycetes</taxon>
        <taxon>Streptosporangiales</taxon>
        <taxon>Streptosporangiaceae</taxon>
        <taxon>Nonomuraea</taxon>
    </lineage>
</organism>
<accession>A0A9X2K2B4</accession>
<gene>
    <name evidence="2" type="ORF">HD597_003910</name>
</gene>
<dbReference type="InterPro" id="IPR013766">
    <property type="entry name" value="Thioredoxin_domain"/>
</dbReference>
<dbReference type="AlphaFoldDB" id="A0A9X2K2B4"/>
<dbReference type="CDD" id="cd02966">
    <property type="entry name" value="TlpA_like_family"/>
    <property type="match status" value="1"/>
</dbReference>
<keyword evidence="3" id="KW-1185">Reference proteome</keyword>
<dbReference type="EMBL" id="JAMZEB010000002">
    <property type="protein sequence ID" value="MCP2356890.1"/>
    <property type="molecule type" value="Genomic_DNA"/>
</dbReference>
<proteinExistence type="predicted"/>
<keyword evidence="2" id="KW-0413">Isomerase</keyword>